<dbReference type="SUPFAM" id="SSF56219">
    <property type="entry name" value="DNase I-like"/>
    <property type="match status" value="1"/>
</dbReference>
<evidence type="ECO:0000313" key="2">
    <source>
        <dbReference type="Proteomes" id="UP000694565"/>
    </source>
</evidence>
<proteinExistence type="predicted"/>
<sequence>MDISAVKEVRKRLGDKGVAILFKLNKINNITEAYRDNDGRLLVSDFCFDGMEYRIINVHAPNKETDRKMFLMGLKEWCINNTMIIGDFNVVLSKSDISNNNVYKNDVSRGKLIQLISDTNLIDIWRIINNRKRGFTRRQIVNGKLKQGIKVFVMLPLYLGR</sequence>
<evidence type="ECO:0000313" key="1">
    <source>
        <dbReference type="Ensembl" id="ENSCLMP00005037466.1"/>
    </source>
</evidence>
<name>A0A8C3A4R3_CYCLU</name>
<organism evidence="1 2">
    <name type="scientific">Cyclopterus lumpus</name>
    <name type="common">Lumpsucker</name>
    <dbReference type="NCBI Taxonomy" id="8103"/>
    <lineage>
        <taxon>Eukaryota</taxon>
        <taxon>Metazoa</taxon>
        <taxon>Chordata</taxon>
        <taxon>Craniata</taxon>
        <taxon>Vertebrata</taxon>
        <taxon>Euteleostomi</taxon>
        <taxon>Actinopterygii</taxon>
        <taxon>Neopterygii</taxon>
        <taxon>Teleostei</taxon>
        <taxon>Neoteleostei</taxon>
        <taxon>Acanthomorphata</taxon>
        <taxon>Eupercaria</taxon>
        <taxon>Perciformes</taxon>
        <taxon>Cottioidei</taxon>
        <taxon>Cottales</taxon>
        <taxon>Cyclopteridae</taxon>
        <taxon>Cyclopterus</taxon>
    </lineage>
</organism>
<dbReference type="AlphaFoldDB" id="A0A8C3A4R3"/>
<reference evidence="1" key="2">
    <citation type="submission" date="2025-09" db="UniProtKB">
        <authorList>
            <consortium name="Ensembl"/>
        </authorList>
    </citation>
    <scope>IDENTIFICATION</scope>
</reference>
<protein>
    <submittedName>
        <fullName evidence="1">Uncharacterized protein</fullName>
    </submittedName>
</protein>
<dbReference type="Gene3D" id="3.60.10.10">
    <property type="entry name" value="Endonuclease/exonuclease/phosphatase"/>
    <property type="match status" value="1"/>
</dbReference>
<dbReference type="Proteomes" id="UP000694565">
    <property type="component" value="Unplaced"/>
</dbReference>
<dbReference type="InterPro" id="IPR036691">
    <property type="entry name" value="Endo/exonu/phosph_ase_sf"/>
</dbReference>
<dbReference type="GeneTree" id="ENSGT01090000260498"/>
<keyword evidence="2" id="KW-1185">Reference proteome</keyword>
<reference evidence="1" key="1">
    <citation type="submission" date="2025-08" db="UniProtKB">
        <authorList>
            <consortium name="Ensembl"/>
        </authorList>
    </citation>
    <scope>IDENTIFICATION</scope>
</reference>
<accession>A0A8C3A4R3</accession>
<dbReference type="Ensembl" id="ENSCLMT00005038919.1">
    <property type="protein sequence ID" value="ENSCLMP00005037466.1"/>
    <property type="gene ID" value="ENSCLMG00005017814.1"/>
</dbReference>